<evidence type="ECO:0000313" key="1">
    <source>
        <dbReference type="EMBL" id="QAY71051.1"/>
    </source>
</evidence>
<dbReference type="RefSeq" id="WP_129189381.1">
    <property type="nucleotide sequence ID" value="NZ_CP035493.1"/>
</dbReference>
<name>A0A4V0YGF7_9MICO</name>
<reference evidence="1 2" key="1">
    <citation type="submission" date="2019-01" db="EMBL/GenBank/DDBJ databases">
        <title>Genome sequencing of strain FW10M-9.</title>
        <authorList>
            <person name="Heo J."/>
            <person name="Kim S.-J."/>
            <person name="Kim J.-S."/>
            <person name="Hong S.-B."/>
            <person name="Kwon S.-W."/>
        </authorList>
    </citation>
    <scope>NUCLEOTIDE SEQUENCE [LARGE SCALE GENOMIC DNA]</scope>
    <source>
        <strain evidence="1 2">FW10M-9</strain>
    </source>
</reference>
<dbReference type="Gene3D" id="1.25.10.10">
    <property type="entry name" value="Leucine-rich Repeat Variant"/>
    <property type="match status" value="1"/>
</dbReference>
<evidence type="ECO:0008006" key="3">
    <source>
        <dbReference type="Google" id="ProtNLM"/>
    </source>
</evidence>
<dbReference type="InterPro" id="IPR016024">
    <property type="entry name" value="ARM-type_fold"/>
</dbReference>
<proteinExistence type="predicted"/>
<accession>A0A4V0YGF7</accession>
<sequence>MTQVELHRDALRALPAEEVPAYLTARSGLPGPRSNLELLTAFGDVAPAGLILDLAASPDEYLRACGTAAVGRLLVESPADTALTALLHARAADPSWRVREAAAMALQRVGDVDGAALRLLVQAWAHDPHPLVRRAAIAGVCEPRLLRDPATAAAALAACRAATDSVEALPADARRDPDVRTLRQALGYCWSVAVAGDPTAGLRAFAALERSPDPDTAWVVRENRKKARLVRLLPA</sequence>
<dbReference type="SUPFAM" id="SSF48371">
    <property type="entry name" value="ARM repeat"/>
    <property type="match status" value="1"/>
</dbReference>
<dbReference type="AlphaFoldDB" id="A0A4V0YGF7"/>
<keyword evidence="2" id="KW-1185">Reference proteome</keyword>
<dbReference type="EMBL" id="CP035493">
    <property type="protein sequence ID" value="QAY71051.1"/>
    <property type="molecule type" value="Genomic_DNA"/>
</dbReference>
<protein>
    <recommendedName>
        <fullName evidence="3">HEAT repeat domain-containing protein</fullName>
    </recommendedName>
</protein>
<dbReference type="InterPro" id="IPR011989">
    <property type="entry name" value="ARM-like"/>
</dbReference>
<evidence type="ECO:0000313" key="2">
    <source>
        <dbReference type="Proteomes" id="UP000292118"/>
    </source>
</evidence>
<dbReference type="Proteomes" id="UP000292118">
    <property type="component" value="Chromosome"/>
</dbReference>
<dbReference type="Pfam" id="PF13646">
    <property type="entry name" value="HEAT_2"/>
    <property type="match status" value="1"/>
</dbReference>
<gene>
    <name evidence="1" type="ORF">ET471_14250</name>
</gene>
<dbReference type="OrthoDB" id="154709at2"/>
<dbReference type="KEGG" id="xya:ET471_14250"/>
<organism evidence="1 2">
    <name type="scientific">Xylanimonas protaetiae</name>
    <dbReference type="NCBI Taxonomy" id="2509457"/>
    <lineage>
        <taxon>Bacteria</taxon>
        <taxon>Bacillati</taxon>
        <taxon>Actinomycetota</taxon>
        <taxon>Actinomycetes</taxon>
        <taxon>Micrococcales</taxon>
        <taxon>Promicromonosporaceae</taxon>
        <taxon>Xylanimonas</taxon>
    </lineage>
</organism>